<dbReference type="Pfam" id="PF09864">
    <property type="entry name" value="MliC"/>
    <property type="match status" value="1"/>
</dbReference>
<organism evidence="8 10">
    <name type="scientific">Acetobacter indonesiensis</name>
    <dbReference type="NCBI Taxonomy" id="104101"/>
    <lineage>
        <taxon>Bacteria</taxon>
        <taxon>Pseudomonadati</taxon>
        <taxon>Pseudomonadota</taxon>
        <taxon>Alphaproteobacteria</taxon>
        <taxon>Acetobacterales</taxon>
        <taxon>Acetobacteraceae</taxon>
        <taxon>Acetobacter</taxon>
    </lineage>
</organism>
<evidence type="ECO:0000313" key="8">
    <source>
        <dbReference type="EMBL" id="GEN04174.1"/>
    </source>
</evidence>
<proteinExistence type="predicted"/>
<dbReference type="InterPro" id="IPR036328">
    <property type="entry name" value="MliC_sf"/>
</dbReference>
<sequence length="150" mass="16085">MTMLSRYTVCLAAMTGLSLSMSLAANTYAQGRVKAGSSTILEVPLTPAVPVEKNVTVYRCNGPKDLLSRLPAATVRVTYINAGDASLAVLPIEGHTLVFANVISGSGAKYVADRFVWWSKGNTAYFSEDRQDITAQVMCNEVPRIVPVGQ</sequence>
<evidence type="ECO:0000313" key="9">
    <source>
        <dbReference type="Proteomes" id="UP000032673"/>
    </source>
</evidence>
<feature type="domain" description="C-type lysozyme inhibitor" evidence="6">
    <location>
        <begin position="73"/>
        <end position="133"/>
    </location>
</feature>
<dbReference type="Gene3D" id="2.40.128.200">
    <property type="match status" value="1"/>
</dbReference>
<dbReference type="Proteomes" id="UP000321104">
    <property type="component" value="Unassembled WGS sequence"/>
</dbReference>
<keyword evidence="3" id="KW-0564">Palmitate</keyword>
<dbReference type="EMBL" id="BJXQ01000014">
    <property type="protein sequence ID" value="GEN04174.1"/>
    <property type="molecule type" value="Genomic_DNA"/>
</dbReference>
<dbReference type="AlphaFoldDB" id="A0A6N3T843"/>
<dbReference type="RefSeq" id="WP_218026278.1">
    <property type="nucleotide sequence ID" value="NZ_BAMW01000078.1"/>
</dbReference>
<evidence type="ECO:0000313" key="7">
    <source>
        <dbReference type="EMBL" id="GAN64527.1"/>
    </source>
</evidence>
<protein>
    <recommendedName>
        <fullName evidence="6">C-type lysozyme inhibitor domain-containing protein</fullName>
    </recommendedName>
</protein>
<dbReference type="EMBL" id="BAMW01000078">
    <property type="protein sequence ID" value="GAN64527.1"/>
    <property type="molecule type" value="Genomic_DNA"/>
</dbReference>
<evidence type="ECO:0000256" key="2">
    <source>
        <dbReference type="ARBA" id="ARBA00023136"/>
    </source>
</evidence>
<dbReference type="Proteomes" id="UP000032673">
    <property type="component" value="Unassembled WGS sequence"/>
</dbReference>
<evidence type="ECO:0000259" key="6">
    <source>
        <dbReference type="Pfam" id="PF09864"/>
    </source>
</evidence>
<feature type="signal peptide" evidence="5">
    <location>
        <begin position="1"/>
        <end position="25"/>
    </location>
</feature>
<dbReference type="SUPFAM" id="SSF141488">
    <property type="entry name" value="YdhA-like"/>
    <property type="match status" value="1"/>
</dbReference>
<accession>A0A6N3T843</accession>
<keyword evidence="9" id="KW-1185">Reference proteome</keyword>
<evidence type="ECO:0000256" key="3">
    <source>
        <dbReference type="ARBA" id="ARBA00023139"/>
    </source>
</evidence>
<keyword evidence="2" id="KW-0472">Membrane</keyword>
<keyword evidence="4" id="KW-0449">Lipoprotein</keyword>
<feature type="chain" id="PRO_5026899431" description="C-type lysozyme inhibitor domain-containing protein" evidence="5">
    <location>
        <begin position="26"/>
        <end position="150"/>
    </location>
</feature>
<evidence type="ECO:0000256" key="4">
    <source>
        <dbReference type="ARBA" id="ARBA00023288"/>
    </source>
</evidence>
<evidence type="ECO:0000256" key="1">
    <source>
        <dbReference type="ARBA" id="ARBA00022729"/>
    </source>
</evidence>
<evidence type="ECO:0000313" key="10">
    <source>
        <dbReference type="Proteomes" id="UP000321104"/>
    </source>
</evidence>
<comment type="caution">
    <text evidence="8">The sequence shown here is derived from an EMBL/GenBank/DDBJ whole genome shotgun (WGS) entry which is preliminary data.</text>
</comment>
<keyword evidence="1 5" id="KW-0732">Signal</keyword>
<name>A0A6N3T843_9PROT</name>
<gene>
    <name evidence="7" type="ORF">Abin_081_058</name>
    <name evidence="8" type="ORF">AIN02nite_21990</name>
</gene>
<reference evidence="8 10" key="2">
    <citation type="submission" date="2019-07" db="EMBL/GenBank/DDBJ databases">
        <title>Whole genome shotgun sequence of Acetobacter indonesiensis NBRC 16471.</title>
        <authorList>
            <person name="Hosoyama A."/>
            <person name="Uohara A."/>
            <person name="Ohji S."/>
            <person name="Ichikawa N."/>
        </authorList>
    </citation>
    <scope>NUCLEOTIDE SEQUENCE [LARGE SCALE GENOMIC DNA]</scope>
    <source>
        <strain evidence="8 10">NBRC 16471</strain>
    </source>
</reference>
<reference evidence="7 9" key="1">
    <citation type="submission" date="2012-11" db="EMBL/GenBank/DDBJ databases">
        <title>Whole genome sequence of Acetobacter indonesiensis 5H-1.</title>
        <authorList>
            <person name="Azuma Y."/>
            <person name="Higashiura N."/>
            <person name="Hirakawa H."/>
            <person name="Matsushita K."/>
        </authorList>
    </citation>
    <scope>NUCLEOTIDE SEQUENCE [LARGE SCALE GENOMIC DNA]</scope>
    <source>
        <strain evidence="7 9">5H-1</strain>
    </source>
</reference>
<evidence type="ECO:0000256" key="5">
    <source>
        <dbReference type="SAM" id="SignalP"/>
    </source>
</evidence>
<dbReference type="InterPro" id="IPR018660">
    <property type="entry name" value="MliC"/>
</dbReference>